<evidence type="ECO:0000259" key="6">
    <source>
        <dbReference type="PROSITE" id="PS50109"/>
    </source>
</evidence>
<evidence type="ECO:0000256" key="3">
    <source>
        <dbReference type="ARBA" id="ARBA00022553"/>
    </source>
</evidence>
<dbReference type="PANTHER" id="PTHR43719:SF50">
    <property type="entry name" value="HISTIDINE KINASE CKI1-LIKE ISOFORM X1"/>
    <property type="match status" value="1"/>
</dbReference>
<dbReference type="SMART" id="SM00388">
    <property type="entry name" value="HisKA"/>
    <property type="match status" value="1"/>
</dbReference>
<dbReference type="Pfam" id="PF00072">
    <property type="entry name" value="Response_reg"/>
    <property type="match status" value="1"/>
</dbReference>
<dbReference type="InterPro" id="IPR004358">
    <property type="entry name" value="Sig_transdc_His_kin-like_C"/>
</dbReference>
<dbReference type="SMART" id="SM00387">
    <property type="entry name" value="HATPase_c"/>
    <property type="match status" value="1"/>
</dbReference>
<feature type="domain" description="Response regulatory" evidence="7">
    <location>
        <begin position="964"/>
        <end position="1093"/>
    </location>
</feature>
<dbReference type="GO" id="GO:0000155">
    <property type="term" value="F:phosphorelay sensor kinase activity"/>
    <property type="evidence" value="ECO:0007669"/>
    <property type="project" value="InterPro"/>
</dbReference>
<dbReference type="SUPFAM" id="SSF52172">
    <property type="entry name" value="CheY-like"/>
    <property type="match status" value="1"/>
</dbReference>
<evidence type="ECO:0000256" key="2">
    <source>
        <dbReference type="ARBA" id="ARBA00012438"/>
    </source>
</evidence>
<dbReference type="SUPFAM" id="SSF55874">
    <property type="entry name" value="ATPase domain of HSP90 chaperone/DNA topoisomerase II/histidine kinase"/>
    <property type="match status" value="1"/>
</dbReference>
<dbReference type="InterPro" id="IPR005467">
    <property type="entry name" value="His_kinase_dom"/>
</dbReference>
<dbReference type="InterPro" id="IPR011006">
    <property type="entry name" value="CheY-like_superfamily"/>
</dbReference>
<dbReference type="Pfam" id="PF02518">
    <property type="entry name" value="HATPase_c"/>
    <property type="match status" value="1"/>
</dbReference>
<dbReference type="eggNOG" id="KOG0519">
    <property type="taxonomic scope" value="Eukaryota"/>
</dbReference>
<dbReference type="SMART" id="SM00448">
    <property type="entry name" value="REC"/>
    <property type="match status" value="1"/>
</dbReference>
<dbReference type="CDD" id="cd17546">
    <property type="entry name" value="REC_hyHK_CKI1_RcsC-like"/>
    <property type="match status" value="1"/>
</dbReference>
<dbReference type="InterPro" id="IPR003594">
    <property type="entry name" value="HATPase_dom"/>
</dbReference>
<dbReference type="EMBL" id="KK784876">
    <property type="protein sequence ID" value="KDO81696.1"/>
    <property type="molecule type" value="Genomic_DNA"/>
</dbReference>
<dbReference type="InterPro" id="IPR050956">
    <property type="entry name" value="2C_system_His_kinase"/>
</dbReference>
<dbReference type="PROSITE" id="PS50110">
    <property type="entry name" value="RESPONSE_REGULATORY"/>
    <property type="match status" value="1"/>
</dbReference>
<dbReference type="CDD" id="cd00082">
    <property type="entry name" value="HisKA"/>
    <property type="match status" value="1"/>
</dbReference>
<dbReference type="Gene3D" id="1.10.287.130">
    <property type="match status" value="1"/>
</dbReference>
<dbReference type="SMR" id="A0A067H2E2"/>
<feature type="transmembrane region" description="Helical" evidence="5">
    <location>
        <begin position="344"/>
        <end position="364"/>
    </location>
</feature>
<protein>
    <recommendedName>
        <fullName evidence="2">histidine kinase</fullName>
        <ecNumber evidence="2">2.7.13.3</ecNumber>
    </recommendedName>
</protein>
<evidence type="ECO:0000259" key="7">
    <source>
        <dbReference type="PROSITE" id="PS50110"/>
    </source>
</evidence>
<dbReference type="InterPro" id="IPR003661">
    <property type="entry name" value="HisK_dim/P_dom"/>
</dbReference>
<dbReference type="Proteomes" id="UP000027120">
    <property type="component" value="Unassembled WGS sequence"/>
</dbReference>
<proteinExistence type="predicted"/>
<keyword evidence="9" id="KW-1185">Reference proteome</keyword>
<keyword evidence="5" id="KW-0812">Transmembrane</keyword>
<evidence type="ECO:0000313" key="8">
    <source>
        <dbReference type="EMBL" id="KDO81696.1"/>
    </source>
</evidence>
<evidence type="ECO:0000313" key="9">
    <source>
        <dbReference type="Proteomes" id="UP000027120"/>
    </source>
</evidence>
<keyword evidence="5" id="KW-1133">Transmembrane helix</keyword>
<feature type="transmembrane region" description="Helical" evidence="5">
    <location>
        <begin position="15"/>
        <end position="37"/>
    </location>
</feature>
<dbReference type="InterPro" id="IPR001789">
    <property type="entry name" value="Sig_transdc_resp-reg_receiver"/>
</dbReference>
<dbReference type="AlphaFoldDB" id="A0A067H2E2"/>
<dbReference type="InterPro" id="IPR036890">
    <property type="entry name" value="HATPase_C_sf"/>
</dbReference>
<dbReference type="PANTHER" id="PTHR43719">
    <property type="entry name" value="TWO-COMPONENT HISTIDINE KINASE"/>
    <property type="match status" value="1"/>
</dbReference>
<dbReference type="PRINTS" id="PR00344">
    <property type="entry name" value="BCTRLSENSOR"/>
</dbReference>
<dbReference type="STRING" id="2711.A0A067H2E2"/>
<accession>A0A067H2E2</accession>
<comment type="catalytic activity">
    <reaction evidence="1">
        <text>ATP + protein L-histidine = ADP + protein N-phospho-L-histidine.</text>
        <dbReference type="EC" id="2.7.13.3"/>
    </reaction>
</comment>
<dbReference type="PROSITE" id="PS50109">
    <property type="entry name" value="HIS_KIN"/>
    <property type="match status" value="1"/>
</dbReference>
<dbReference type="Pfam" id="PF00512">
    <property type="entry name" value="HisKA"/>
    <property type="match status" value="1"/>
</dbReference>
<evidence type="ECO:0000256" key="1">
    <source>
        <dbReference type="ARBA" id="ARBA00000085"/>
    </source>
</evidence>
<reference evidence="8 9" key="1">
    <citation type="submission" date="2014-04" db="EMBL/GenBank/DDBJ databases">
        <authorList>
            <consortium name="International Citrus Genome Consortium"/>
            <person name="Gmitter F."/>
            <person name="Chen C."/>
            <person name="Farmerie W."/>
            <person name="Harkins T."/>
            <person name="Desany B."/>
            <person name="Mohiuddin M."/>
            <person name="Kodira C."/>
            <person name="Borodovsky M."/>
            <person name="Lomsadze A."/>
            <person name="Burns P."/>
            <person name="Jenkins J."/>
            <person name="Prochnik S."/>
            <person name="Shu S."/>
            <person name="Chapman J."/>
            <person name="Pitluck S."/>
            <person name="Schmutz J."/>
            <person name="Rokhsar D."/>
        </authorList>
    </citation>
    <scope>NUCLEOTIDE SEQUENCE</scope>
</reference>
<feature type="modified residue" description="4-aspartylphosphate" evidence="4">
    <location>
        <position position="1024"/>
    </location>
</feature>
<organism evidence="8 9">
    <name type="scientific">Citrus sinensis</name>
    <name type="common">Sweet orange</name>
    <name type="synonym">Citrus aurantium var. sinensis</name>
    <dbReference type="NCBI Taxonomy" id="2711"/>
    <lineage>
        <taxon>Eukaryota</taxon>
        <taxon>Viridiplantae</taxon>
        <taxon>Streptophyta</taxon>
        <taxon>Embryophyta</taxon>
        <taxon>Tracheophyta</taxon>
        <taxon>Spermatophyta</taxon>
        <taxon>Magnoliopsida</taxon>
        <taxon>eudicotyledons</taxon>
        <taxon>Gunneridae</taxon>
        <taxon>Pentapetalae</taxon>
        <taxon>rosids</taxon>
        <taxon>malvids</taxon>
        <taxon>Sapindales</taxon>
        <taxon>Rutaceae</taxon>
        <taxon>Aurantioideae</taxon>
        <taxon>Citrus</taxon>
    </lineage>
</organism>
<evidence type="ECO:0000256" key="5">
    <source>
        <dbReference type="SAM" id="Phobius"/>
    </source>
</evidence>
<dbReference type="SUPFAM" id="SSF47384">
    <property type="entry name" value="Homodimeric domain of signal transducing histidine kinase"/>
    <property type="match status" value="1"/>
</dbReference>
<dbReference type="PaxDb" id="2711-XP_006472183.1"/>
<keyword evidence="5" id="KW-0472">Membrane</keyword>
<name>A0A067H2E2_CITSI</name>
<dbReference type="Gene3D" id="3.30.565.10">
    <property type="entry name" value="Histidine kinase-like ATPase, C-terminal domain"/>
    <property type="match status" value="1"/>
</dbReference>
<evidence type="ECO:0000256" key="4">
    <source>
        <dbReference type="PROSITE-ProRule" id="PRU00169"/>
    </source>
</evidence>
<dbReference type="InterPro" id="IPR036097">
    <property type="entry name" value="HisK_dim/P_sf"/>
</dbReference>
<feature type="domain" description="Histidine kinase" evidence="6">
    <location>
        <begin position="400"/>
        <end position="667"/>
    </location>
</feature>
<gene>
    <name evidence="8" type="ORF">CISIN_1g0013302mg</name>
</gene>
<dbReference type="EC" id="2.7.13.3" evidence="2"/>
<keyword evidence="3 4" id="KW-0597">Phosphoprotein</keyword>
<sequence>MKLKLDPKRLCPKIVLRPLCFLIFLGFCAFGTLKIWLMTIKTAHEIKQEASGVLNNSFSEIETTARLLLPLNSSAFNLARSLSSYLNGTELSFDTIQTKVAPTLFLALSTIPHLSLVSYLGLDGLSFSYFNDGDQTLAVYSNSSFAANWYTQPVNRDTGMLYGNAIASIPIVSANASWFQEVINSTNGYSSLVTGLNKEEGSIFLHTFAMDGTGFISLGFPAKVVIDLFAALDFHGGDLHLAAADGQVIIQTKLQNTEMVIYNSTLLLQKLNDDDSPEGSIANHSCVSDKGNPTKFNMKIMGKKYIFYCSTLQIAGVQSVYVLAYDSNGLGSLVSRNNKLSLMLLVLMFIAGVISLGLFIILIAKAAKREMFLCAALIKQMNATEQAERKSMNKTFALAKASHDVRASLAAIIGLVELCHEDANPGTDLAENLGLIRTCSKDLLGILNSVMEMSKIEAGKMELVEEEFNLAQLLEEVVDMYYHVGIKKGVDVVLDPCDGSVLGSCHVRGDRVKLKQILCNLVSNSMKFTSEGHISVRAAVKKKSFKQDIIASNRNVISKCLSKLFFRNKEGFDDLDALHSVERNPNLLQFEFEVDDTGKGIPKDKQNSIFEEFVQVKETALGHQEGLGLGLGIVQSMVHLMKGEIAIADKEPGERGVCFRFNVLLTAVCERERPDTDEEDPRTHNDWPQTGLHQHFASFWGSAAKSEGSQMILFIAGEERRRVLKRYIENSLNIKVTIVKQEKNLHQELRKVKRKMDPSSIGYAEKPESSLVDSLTMSASSSSDTGHHDVALDIKDDYDNVSPHSKKASSKCLSSFTLVVIDATAGSVSELVKILANFKRDVPSLSCKVVWIDNSVIRNAHSREYRLLPICDHVISRPFHGSRLIEVLKLLPECKGASQRNFPKLKMEASSQELQHCTDPNPLNKLKSFGAEAGASISSHCSSLQQVAAQSDGKCSEKPLNGKKFLVVEDDAIVLKVTSAVLGKLGAKFEVCRNGKEAFDHVCKILSDLRKEGKALPYDYIMMDCEMPVMNGWEATRLIRKEEEQYDVHIPIIALTAHAMAGVASKIVDAGMDFHLTKPLQKDKLLDVVKSIDETMEKQ</sequence>
<dbReference type="Gene3D" id="3.40.50.2300">
    <property type="match status" value="1"/>
</dbReference>